<organism evidence="2 3">
    <name type="scientific">Gimesia chilikensis</name>
    <dbReference type="NCBI Taxonomy" id="2605989"/>
    <lineage>
        <taxon>Bacteria</taxon>
        <taxon>Pseudomonadati</taxon>
        <taxon>Planctomycetota</taxon>
        <taxon>Planctomycetia</taxon>
        <taxon>Planctomycetales</taxon>
        <taxon>Planctomycetaceae</taxon>
        <taxon>Gimesia</taxon>
    </lineage>
</organism>
<keyword evidence="2" id="KW-0645">Protease</keyword>
<dbReference type="Proteomes" id="UP000320421">
    <property type="component" value="Chromosome"/>
</dbReference>
<dbReference type="SMART" id="SM00464">
    <property type="entry name" value="LON"/>
    <property type="match status" value="1"/>
</dbReference>
<dbReference type="EMBL" id="CP036266">
    <property type="protein sequence ID" value="QDT23858.1"/>
    <property type="molecule type" value="Genomic_DNA"/>
</dbReference>
<keyword evidence="2" id="KW-0378">Hydrolase</keyword>
<feature type="domain" description="Lon N-terminal" evidence="1">
    <location>
        <begin position="19"/>
        <end position="216"/>
    </location>
</feature>
<evidence type="ECO:0000259" key="1">
    <source>
        <dbReference type="PROSITE" id="PS51787"/>
    </source>
</evidence>
<dbReference type="OrthoDB" id="291513at2"/>
<dbReference type="GO" id="GO:0006508">
    <property type="term" value="P:proteolysis"/>
    <property type="evidence" value="ECO:0007669"/>
    <property type="project" value="UniProtKB-KW"/>
</dbReference>
<sequence>MVSDSEMIEQRLEASAGVVPVLSLENTVLLPHSLQLLRITAPLDCQLVSDVLASGSLLAIDLQQVCSRTGSILSPGTEIRPVCLASIVSPAHLEAGHYSLLVQGHCRARSVTLLNTDTPYRTALLDLKPDYYPEEPVIHREHRQLELIEHYSRIFTDHVSEPTYFHQLHRDIELGILCDTLAGSLPLESPLQQLILAEQDVDQRSDLLLSFLKSIHRQQQRDPAAAIPSNEFSLN</sequence>
<dbReference type="Gene3D" id="2.30.130.40">
    <property type="entry name" value="LON domain-like"/>
    <property type="match status" value="1"/>
</dbReference>
<dbReference type="GO" id="GO:0004252">
    <property type="term" value="F:serine-type endopeptidase activity"/>
    <property type="evidence" value="ECO:0007669"/>
    <property type="project" value="UniProtKB-EC"/>
</dbReference>
<gene>
    <name evidence="2" type="primary">lon_1</name>
    <name evidence="2" type="ORF">HG66A1_56830</name>
</gene>
<dbReference type="InterPro" id="IPR003111">
    <property type="entry name" value="Lon_prtase_N"/>
</dbReference>
<dbReference type="SUPFAM" id="SSF88697">
    <property type="entry name" value="PUA domain-like"/>
    <property type="match status" value="1"/>
</dbReference>
<proteinExistence type="predicted"/>
<dbReference type="RefSeq" id="WP_145191868.1">
    <property type="nucleotide sequence ID" value="NZ_CP036266.1"/>
</dbReference>
<evidence type="ECO:0000313" key="3">
    <source>
        <dbReference type="Proteomes" id="UP000320421"/>
    </source>
</evidence>
<protein>
    <submittedName>
        <fullName evidence="2">Lon protease</fullName>
        <ecNumber evidence="2">3.4.21.53</ecNumber>
    </submittedName>
</protein>
<evidence type="ECO:0000313" key="2">
    <source>
        <dbReference type="EMBL" id="QDT23858.1"/>
    </source>
</evidence>
<dbReference type="InterPro" id="IPR046336">
    <property type="entry name" value="Lon_prtase_N_sf"/>
</dbReference>
<keyword evidence="3" id="KW-1185">Reference proteome</keyword>
<reference evidence="2 3" key="1">
    <citation type="submission" date="2019-02" db="EMBL/GenBank/DDBJ databases">
        <title>Deep-cultivation of Planctomycetes and their phenomic and genomic characterization uncovers novel biology.</title>
        <authorList>
            <person name="Wiegand S."/>
            <person name="Jogler M."/>
            <person name="Boedeker C."/>
            <person name="Pinto D."/>
            <person name="Vollmers J."/>
            <person name="Rivas-Marin E."/>
            <person name="Kohn T."/>
            <person name="Peeters S.H."/>
            <person name="Heuer A."/>
            <person name="Rast P."/>
            <person name="Oberbeckmann S."/>
            <person name="Bunk B."/>
            <person name="Jeske O."/>
            <person name="Meyerdierks A."/>
            <person name="Storesund J.E."/>
            <person name="Kallscheuer N."/>
            <person name="Luecker S."/>
            <person name="Lage O.M."/>
            <person name="Pohl T."/>
            <person name="Merkel B.J."/>
            <person name="Hornburger P."/>
            <person name="Mueller R.-W."/>
            <person name="Bruemmer F."/>
            <person name="Labrenz M."/>
            <person name="Spormann A.M."/>
            <person name="Op den Camp H."/>
            <person name="Overmann J."/>
            <person name="Amann R."/>
            <person name="Jetten M.S.M."/>
            <person name="Mascher T."/>
            <person name="Medema M.H."/>
            <person name="Devos D.P."/>
            <person name="Kaster A.-K."/>
            <person name="Ovreas L."/>
            <person name="Rohde M."/>
            <person name="Galperin M.Y."/>
            <person name="Jogler C."/>
        </authorList>
    </citation>
    <scope>NUCLEOTIDE SEQUENCE [LARGE SCALE GENOMIC DNA]</scope>
    <source>
        <strain evidence="2 3">HG66A1</strain>
    </source>
</reference>
<dbReference type="Pfam" id="PF02190">
    <property type="entry name" value="LON_substr_bdg"/>
    <property type="match status" value="1"/>
</dbReference>
<name>A0A517PWV8_9PLAN</name>
<dbReference type="PROSITE" id="PS51787">
    <property type="entry name" value="LON_N"/>
    <property type="match status" value="1"/>
</dbReference>
<dbReference type="EC" id="3.4.21.53" evidence="2"/>
<dbReference type="InterPro" id="IPR015947">
    <property type="entry name" value="PUA-like_sf"/>
</dbReference>
<dbReference type="AlphaFoldDB" id="A0A517PWV8"/>
<accession>A0A517PWV8</accession>